<evidence type="ECO:0000256" key="4">
    <source>
        <dbReference type="ARBA" id="ARBA00017272"/>
    </source>
</evidence>
<evidence type="ECO:0000313" key="14">
    <source>
        <dbReference type="Proteomes" id="UP000319731"/>
    </source>
</evidence>
<dbReference type="InterPro" id="IPR020602">
    <property type="entry name" value="GTP_CycHdrlase_I_dom"/>
</dbReference>
<keyword evidence="5" id="KW-0547">Nucleotide-binding</keyword>
<dbReference type="GO" id="GO:0008270">
    <property type="term" value="F:zinc ion binding"/>
    <property type="evidence" value="ECO:0007669"/>
    <property type="project" value="TreeGrafter"/>
</dbReference>
<dbReference type="EC" id="3.5.4.16" evidence="3"/>
<feature type="domain" description="GTP cyclohydrolase I" evidence="12">
    <location>
        <begin position="150"/>
        <end position="324"/>
    </location>
</feature>
<dbReference type="PROSITE" id="PS00860">
    <property type="entry name" value="GTP_CYCLOHYDROL_1_2"/>
    <property type="match status" value="1"/>
</dbReference>
<dbReference type="InterPro" id="IPR043134">
    <property type="entry name" value="GTP-CH-I_N"/>
</dbReference>
<dbReference type="EMBL" id="QEAO01000006">
    <property type="protein sequence ID" value="TPX36011.1"/>
    <property type="molecule type" value="Genomic_DNA"/>
</dbReference>
<keyword evidence="14" id="KW-1185">Reference proteome</keyword>
<feature type="compositionally biased region" description="Low complexity" evidence="11">
    <location>
        <begin position="58"/>
        <end position="73"/>
    </location>
</feature>
<dbReference type="Proteomes" id="UP000319731">
    <property type="component" value="Unassembled WGS sequence"/>
</dbReference>
<evidence type="ECO:0000256" key="10">
    <source>
        <dbReference type="ARBA" id="ARBA00055676"/>
    </source>
</evidence>
<evidence type="ECO:0000256" key="1">
    <source>
        <dbReference type="ARBA" id="ARBA00005080"/>
    </source>
</evidence>
<feature type="compositionally biased region" description="Low complexity" evidence="11">
    <location>
        <begin position="28"/>
        <end position="42"/>
    </location>
</feature>
<dbReference type="STRING" id="1806994.A0A507C945"/>
<keyword evidence="7" id="KW-0289">Folate biosynthesis</keyword>
<dbReference type="FunFam" id="3.30.1130.10:FF:000012">
    <property type="entry name" value="GTP cyclohydrolase 1"/>
    <property type="match status" value="1"/>
</dbReference>
<dbReference type="FunFam" id="1.10.286.10:FF:000003">
    <property type="entry name" value="GTP cyclohydrolase 1"/>
    <property type="match status" value="1"/>
</dbReference>
<dbReference type="OrthoDB" id="4966at2759"/>
<dbReference type="PANTHER" id="PTHR11109">
    <property type="entry name" value="GTP CYCLOHYDROLASE I"/>
    <property type="match status" value="1"/>
</dbReference>
<accession>A0A507C945</accession>
<comment type="pathway">
    <text evidence="1">Cofactor biosynthesis; 7,8-dihydroneopterin triphosphate biosynthesis; 7,8-dihydroneopterin triphosphate from GTP: step 1/1.</text>
</comment>
<dbReference type="NCBIfam" id="NF006826">
    <property type="entry name" value="PRK09347.1-3"/>
    <property type="match status" value="1"/>
</dbReference>
<feature type="compositionally biased region" description="Polar residues" evidence="11">
    <location>
        <begin position="83"/>
        <end position="96"/>
    </location>
</feature>
<dbReference type="CDD" id="cd00642">
    <property type="entry name" value="GTP_cyclohydro1"/>
    <property type="match status" value="1"/>
</dbReference>
<dbReference type="PROSITE" id="PS00859">
    <property type="entry name" value="GTP_CYCLOHYDROL_1_1"/>
    <property type="match status" value="1"/>
</dbReference>
<dbReference type="GO" id="GO:0003934">
    <property type="term" value="F:GTP cyclohydrolase I activity"/>
    <property type="evidence" value="ECO:0007669"/>
    <property type="project" value="UniProtKB-EC"/>
</dbReference>
<reference evidence="13 14" key="1">
    <citation type="journal article" date="2019" name="Sci. Rep.">
        <title>Comparative genomics of chytrid fungi reveal insights into the obligate biotrophic and pathogenic lifestyle of Synchytrium endobioticum.</title>
        <authorList>
            <person name="van de Vossenberg B.T.L.H."/>
            <person name="Warris S."/>
            <person name="Nguyen H.D.T."/>
            <person name="van Gent-Pelzer M.P.E."/>
            <person name="Joly D.L."/>
            <person name="van de Geest H.C."/>
            <person name="Bonants P.J.M."/>
            <person name="Smith D.S."/>
            <person name="Levesque C.A."/>
            <person name="van der Lee T.A.J."/>
        </authorList>
    </citation>
    <scope>NUCLEOTIDE SEQUENCE [LARGE SCALE GENOMIC DNA]</scope>
    <source>
        <strain evidence="13 14">JEL517</strain>
    </source>
</reference>
<dbReference type="PANTHER" id="PTHR11109:SF7">
    <property type="entry name" value="GTP CYCLOHYDROLASE 1"/>
    <property type="match status" value="1"/>
</dbReference>
<dbReference type="Pfam" id="PF01227">
    <property type="entry name" value="GTP_cyclohydroI"/>
    <property type="match status" value="1"/>
</dbReference>
<dbReference type="InterPro" id="IPR001474">
    <property type="entry name" value="GTP_CycHdrlase_I"/>
</dbReference>
<dbReference type="HAMAP" id="MF_00223">
    <property type="entry name" value="FolE"/>
    <property type="match status" value="1"/>
</dbReference>
<organism evidence="13 14">
    <name type="scientific">Synchytrium microbalum</name>
    <dbReference type="NCBI Taxonomy" id="1806994"/>
    <lineage>
        <taxon>Eukaryota</taxon>
        <taxon>Fungi</taxon>
        <taxon>Fungi incertae sedis</taxon>
        <taxon>Chytridiomycota</taxon>
        <taxon>Chytridiomycota incertae sedis</taxon>
        <taxon>Chytridiomycetes</taxon>
        <taxon>Synchytriales</taxon>
        <taxon>Synchytriaceae</taxon>
        <taxon>Synchytrium</taxon>
    </lineage>
</organism>
<evidence type="ECO:0000256" key="11">
    <source>
        <dbReference type="SAM" id="MobiDB-lite"/>
    </source>
</evidence>
<dbReference type="GO" id="GO:0006729">
    <property type="term" value="P:tetrahydrobiopterin biosynthetic process"/>
    <property type="evidence" value="ECO:0007669"/>
    <property type="project" value="TreeGrafter"/>
</dbReference>
<evidence type="ECO:0000256" key="8">
    <source>
        <dbReference type="ARBA" id="ARBA00023134"/>
    </source>
</evidence>
<dbReference type="Gene3D" id="3.30.1130.10">
    <property type="match status" value="1"/>
</dbReference>
<dbReference type="InterPro" id="IPR018234">
    <property type="entry name" value="GTP_CycHdrlase_I_CS"/>
</dbReference>
<comment type="similarity">
    <text evidence="2">Belongs to the GTP cyclohydrolase I family.</text>
</comment>
<dbReference type="GO" id="GO:0046654">
    <property type="term" value="P:tetrahydrofolate biosynthetic process"/>
    <property type="evidence" value="ECO:0007669"/>
    <property type="project" value="InterPro"/>
</dbReference>
<dbReference type="GO" id="GO:0046656">
    <property type="term" value="P:folic acid biosynthetic process"/>
    <property type="evidence" value="ECO:0007669"/>
    <property type="project" value="UniProtKB-KW"/>
</dbReference>
<evidence type="ECO:0000256" key="7">
    <source>
        <dbReference type="ARBA" id="ARBA00022909"/>
    </source>
</evidence>
<evidence type="ECO:0000256" key="2">
    <source>
        <dbReference type="ARBA" id="ARBA00008085"/>
    </source>
</evidence>
<keyword evidence="6 13" id="KW-0378">Hydrolase</keyword>
<evidence type="ECO:0000256" key="3">
    <source>
        <dbReference type="ARBA" id="ARBA00012715"/>
    </source>
</evidence>
<protein>
    <recommendedName>
        <fullName evidence="4">GTP cyclohydrolase 1</fullName>
        <ecNumber evidence="3">3.5.4.16</ecNumber>
    </recommendedName>
    <alternativeName>
        <fullName evidence="9">GTP cyclohydrolase I</fullName>
    </alternativeName>
</protein>
<feature type="region of interest" description="Disordered" evidence="11">
    <location>
        <begin position="23"/>
        <end position="123"/>
    </location>
</feature>
<evidence type="ECO:0000313" key="13">
    <source>
        <dbReference type="EMBL" id="TPX36011.1"/>
    </source>
</evidence>
<dbReference type="RefSeq" id="XP_031026396.1">
    <property type="nucleotide sequence ID" value="XM_031167682.1"/>
</dbReference>
<evidence type="ECO:0000256" key="6">
    <source>
        <dbReference type="ARBA" id="ARBA00022801"/>
    </source>
</evidence>
<comment type="caution">
    <text evidence="13">The sequence shown here is derived from an EMBL/GenBank/DDBJ whole genome shotgun (WGS) entry which is preliminary data.</text>
</comment>
<comment type="function">
    <text evidence="10">GTP cyclohydrolase 1 is the first enzyme in the biosynthetic pathway leading to folic acid.</text>
</comment>
<sequence length="329" mass="36425">MTTEQVLPTTEQDVLPSFDALALSSSTQLNQPHEQQQQQSVEQKIKTLISPFPPSPMSPNSTNSTNGSNALSSMSLPPLHTPSMAQTRSLSSNNIRAGSPIRARSDSPHPSLNGKEAIDENGLSWPALSTKNRMTESPHARQGRLDKLSDAVKTVLGCLGEDPSREGLLKTPDRFAKAMLFFTKGYEETLYDIVNDAVFEEDHDEMVIVKDIDIFSLCEHHMVPFMGKVSIGYIPDKKVLGLSKLARIAEMFARRLQVQERLTKQIALAIMDVLQPLGVAVTIEASHMCMVMRGVGKPGSKTVTSCMLGVFREDHKTREEFLRVRNPRL</sequence>
<dbReference type="NCBIfam" id="TIGR00063">
    <property type="entry name" value="folE"/>
    <property type="match status" value="1"/>
</dbReference>
<dbReference type="Gene3D" id="1.10.286.10">
    <property type="match status" value="1"/>
</dbReference>
<dbReference type="AlphaFoldDB" id="A0A507C945"/>
<evidence type="ECO:0000256" key="5">
    <source>
        <dbReference type="ARBA" id="ARBA00022741"/>
    </source>
</evidence>
<evidence type="ECO:0000256" key="9">
    <source>
        <dbReference type="ARBA" id="ARBA00030854"/>
    </source>
</evidence>
<dbReference type="GO" id="GO:0005525">
    <property type="term" value="F:GTP binding"/>
    <property type="evidence" value="ECO:0007669"/>
    <property type="project" value="UniProtKB-KW"/>
</dbReference>
<proteinExistence type="inferred from homology"/>
<dbReference type="GeneID" id="42002979"/>
<gene>
    <name evidence="13" type="primary">FOL2</name>
    <name evidence="13" type="ORF">SmJEL517_g01754</name>
</gene>
<evidence type="ECO:0000259" key="12">
    <source>
        <dbReference type="Pfam" id="PF01227"/>
    </source>
</evidence>
<name>A0A507C945_9FUNG</name>
<dbReference type="UniPathway" id="UPA00848">
    <property type="reaction ID" value="UER00151"/>
</dbReference>
<dbReference type="GO" id="GO:0005737">
    <property type="term" value="C:cytoplasm"/>
    <property type="evidence" value="ECO:0007669"/>
    <property type="project" value="TreeGrafter"/>
</dbReference>
<dbReference type="SUPFAM" id="SSF55620">
    <property type="entry name" value="Tetrahydrobiopterin biosynthesis enzymes-like"/>
    <property type="match status" value="1"/>
</dbReference>
<keyword evidence="8" id="KW-0342">GTP-binding</keyword>
<dbReference type="InterPro" id="IPR043133">
    <property type="entry name" value="GTP-CH-I_C/QueF"/>
</dbReference>
<dbReference type="NCBIfam" id="NF006825">
    <property type="entry name" value="PRK09347.1-2"/>
    <property type="match status" value="1"/>
</dbReference>